<dbReference type="EMBL" id="CP054142">
    <property type="protein sequence ID" value="QTQ14132.1"/>
    <property type="molecule type" value="Genomic_DNA"/>
</dbReference>
<dbReference type="Proteomes" id="UP000671908">
    <property type="component" value="Chromosome"/>
</dbReference>
<feature type="signal peptide" evidence="1">
    <location>
        <begin position="1"/>
        <end position="21"/>
    </location>
</feature>
<feature type="chain" id="PRO_5037469561" description="Lipoprotein" evidence="1">
    <location>
        <begin position="22"/>
        <end position="160"/>
    </location>
</feature>
<proteinExistence type="predicted"/>
<dbReference type="RefSeq" id="WP_210118816.1">
    <property type="nucleotide sequence ID" value="NZ_CP054142.1"/>
</dbReference>
<protein>
    <recommendedName>
        <fullName evidence="4">Lipoprotein</fullName>
    </recommendedName>
</protein>
<sequence length="160" mass="18632">MKKCFYILFLPFLLASCLVYPAKTKTYFRNNHSDFMYGVKIYANVFGHIGNGGDVPPYKLILTCDIKNALCKTVTFEEVIVNKNTFEYRSNELFSTTDSEGERYDLPKEFNLDDMEDDAPIYISLKVKFELSDGSIKEEWLGFILYPKFKTQWLNSMFSV</sequence>
<evidence type="ECO:0000256" key="1">
    <source>
        <dbReference type="SAM" id="SignalP"/>
    </source>
</evidence>
<accession>A0A975F4B9</accession>
<keyword evidence="3" id="KW-1185">Reference proteome</keyword>
<evidence type="ECO:0000313" key="2">
    <source>
        <dbReference type="EMBL" id="QTQ14132.1"/>
    </source>
</evidence>
<name>A0A975F4B9_9SPIR</name>
<keyword evidence="1" id="KW-0732">Signal</keyword>
<gene>
    <name evidence="2" type="ORF">HRQ91_06485</name>
</gene>
<dbReference type="AlphaFoldDB" id="A0A975F4B9"/>
<evidence type="ECO:0000313" key="3">
    <source>
        <dbReference type="Proteomes" id="UP000671908"/>
    </source>
</evidence>
<dbReference type="KEGG" id="tpav:HRQ91_06485"/>
<reference evidence="2 3" key="1">
    <citation type="journal article" date="2021" name="Microbiol. Resour. Announc.">
        <title>Complete Genome Sequences of Three Human Oral Treponema parvum Isolates.</title>
        <authorList>
            <person name="Zeng H."/>
            <person name="Watt R.M."/>
        </authorList>
    </citation>
    <scope>NUCLEOTIDE SEQUENCE [LARGE SCALE GENOMIC DNA]</scope>
    <source>
        <strain evidence="2 3">ATCC 700770</strain>
    </source>
</reference>
<organism evidence="2 3">
    <name type="scientific">Treponema parvum</name>
    <dbReference type="NCBI Taxonomy" id="138851"/>
    <lineage>
        <taxon>Bacteria</taxon>
        <taxon>Pseudomonadati</taxon>
        <taxon>Spirochaetota</taxon>
        <taxon>Spirochaetia</taxon>
        <taxon>Spirochaetales</taxon>
        <taxon>Treponemataceae</taxon>
        <taxon>Treponema</taxon>
    </lineage>
</organism>
<evidence type="ECO:0008006" key="4">
    <source>
        <dbReference type="Google" id="ProtNLM"/>
    </source>
</evidence>
<dbReference type="PROSITE" id="PS51257">
    <property type="entry name" value="PROKAR_LIPOPROTEIN"/>
    <property type="match status" value="1"/>
</dbReference>